<accession>A0A8C5T2R4</accession>
<dbReference type="GO" id="GO:0006955">
    <property type="term" value="P:immune response"/>
    <property type="evidence" value="ECO:0007669"/>
    <property type="project" value="InterPro"/>
</dbReference>
<dbReference type="Ensembl" id="ENSMCST00000000412.1">
    <property type="protein sequence ID" value="ENSMCSP00000000398.1"/>
    <property type="gene ID" value="ENSMCSG00000000339.1"/>
</dbReference>
<dbReference type="Gene3D" id="2.40.50.40">
    <property type="match status" value="2"/>
</dbReference>
<dbReference type="GO" id="GO:0005615">
    <property type="term" value="C:extracellular space"/>
    <property type="evidence" value="ECO:0007669"/>
    <property type="project" value="UniProtKB-KW"/>
</dbReference>
<dbReference type="Pfam" id="PF00048">
    <property type="entry name" value="IL8"/>
    <property type="match status" value="2"/>
</dbReference>
<dbReference type="GO" id="GO:0008009">
    <property type="term" value="F:chemokine activity"/>
    <property type="evidence" value="ECO:0007669"/>
    <property type="project" value="InterPro"/>
</dbReference>
<dbReference type="OrthoDB" id="8934837at2759"/>
<proteinExistence type="predicted"/>
<evidence type="ECO:0000313" key="3">
    <source>
        <dbReference type="Ensembl" id="ENSMCSP00000000398.1"/>
    </source>
</evidence>
<dbReference type="InterPro" id="IPR001811">
    <property type="entry name" value="Chemokine_IL8-like_dom"/>
</dbReference>
<keyword evidence="1" id="KW-0202">Cytokine</keyword>
<feature type="domain" description="Chemokine interleukin-8-like" evidence="2">
    <location>
        <begin position="35"/>
        <end position="57"/>
    </location>
</feature>
<sequence length="121" mass="13182">MTGDTQGVLVAPRHNQGHSGRSGVTHIPVLCPDSIVTIKDRKLCADPRAAWVQELLNMTGDTQGVLVAPRHNQGHSGRSGVTHIPVLCPDSIVTIKDRKLCADPRAAWVQELLKHFQNPKN</sequence>
<reference evidence="3" key="1">
    <citation type="submission" date="2025-08" db="UniProtKB">
        <authorList>
            <consortium name="Ensembl"/>
        </authorList>
    </citation>
    <scope>IDENTIFICATION</scope>
</reference>
<evidence type="ECO:0000259" key="2">
    <source>
        <dbReference type="Pfam" id="PF00048"/>
    </source>
</evidence>
<dbReference type="InterPro" id="IPR036048">
    <property type="entry name" value="Interleukin_8-like_sf"/>
</dbReference>
<dbReference type="SUPFAM" id="SSF54117">
    <property type="entry name" value="Interleukin 8-like chemokines"/>
    <property type="match status" value="2"/>
</dbReference>
<dbReference type="AlphaFoldDB" id="A0A8C5T2R4"/>
<organism evidence="3 4">
    <name type="scientific">Malurus cyaneus samueli</name>
    <dbReference type="NCBI Taxonomy" id="2593467"/>
    <lineage>
        <taxon>Eukaryota</taxon>
        <taxon>Metazoa</taxon>
        <taxon>Chordata</taxon>
        <taxon>Craniata</taxon>
        <taxon>Vertebrata</taxon>
        <taxon>Euteleostomi</taxon>
        <taxon>Archelosauria</taxon>
        <taxon>Archosauria</taxon>
        <taxon>Dinosauria</taxon>
        <taxon>Saurischia</taxon>
        <taxon>Theropoda</taxon>
        <taxon>Coelurosauria</taxon>
        <taxon>Aves</taxon>
        <taxon>Neognathae</taxon>
        <taxon>Neoaves</taxon>
        <taxon>Telluraves</taxon>
        <taxon>Australaves</taxon>
        <taxon>Passeriformes</taxon>
        <taxon>Meliphagoidea</taxon>
        <taxon>Maluridae</taxon>
        <taxon>Malurus</taxon>
    </lineage>
</organism>
<reference evidence="3" key="2">
    <citation type="submission" date="2025-09" db="UniProtKB">
        <authorList>
            <consortium name="Ensembl"/>
        </authorList>
    </citation>
    <scope>IDENTIFICATION</scope>
</reference>
<dbReference type="Proteomes" id="UP000694560">
    <property type="component" value="Unplaced"/>
</dbReference>
<keyword evidence="4" id="KW-1185">Reference proteome</keyword>
<feature type="domain" description="Chemokine interleukin-8-like" evidence="2">
    <location>
        <begin position="92"/>
        <end position="115"/>
    </location>
</feature>
<evidence type="ECO:0000256" key="1">
    <source>
        <dbReference type="ARBA" id="ARBA00022514"/>
    </source>
</evidence>
<evidence type="ECO:0000313" key="4">
    <source>
        <dbReference type="Proteomes" id="UP000694560"/>
    </source>
</evidence>
<name>A0A8C5T2R4_9PASS</name>
<protein>
    <recommendedName>
        <fullName evidence="2">Chemokine interleukin-8-like domain-containing protein</fullName>
    </recommendedName>
</protein>